<evidence type="ECO:0000256" key="3">
    <source>
        <dbReference type="ARBA" id="ARBA00018191"/>
    </source>
</evidence>
<reference evidence="12" key="2">
    <citation type="submission" date="2025-08" db="UniProtKB">
        <authorList>
            <consortium name="Ensembl"/>
        </authorList>
    </citation>
    <scope>IDENTIFICATION</scope>
</reference>
<dbReference type="GO" id="GO:0006120">
    <property type="term" value="P:mitochondrial electron transport, NADH to ubiquinone"/>
    <property type="evidence" value="ECO:0007669"/>
    <property type="project" value="InterPro"/>
</dbReference>
<sequence>MADYWDIPEGTDCGRKTWLTTRLGAILGLVGSAYRLTLFPSETALGAFQRATTGTVTMATLGAVFGVTTCLSAQLRDNPEDPKNYFIGGCASGAIWGARGWSPIIIIIIIIYLDFETLVFKQLSSLTFWLPNFENPEVNAPFFGTRTPNARSSGNQSEAAPRLPNVSEVKTDCVQQPRFDCIRTQNK</sequence>
<keyword evidence="8 11" id="KW-0472">Membrane</keyword>
<keyword evidence="5" id="KW-0999">Mitochondrion inner membrane</keyword>
<keyword evidence="4 11" id="KW-0812">Transmembrane</keyword>
<dbReference type="Proteomes" id="UP000472272">
    <property type="component" value="Chromosome 18"/>
</dbReference>
<evidence type="ECO:0000256" key="7">
    <source>
        <dbReference type="ARBA" id="ARBA00023128"/>
    </source>
</evidence>
<dbReference type="AlphaFoldDB" id="A0A670K8M6"/>
<keyword evidence="7" id="KW-0496">Mitochondrion</keyword>
<keyword evidence="6 11" id="KW-1133">Transmembrane helix</keyword>
<dbReference type="InterPro" id="IPR039205">
    <property type="entry name" value="NDUFA11"/>
</dbReference>
<reference evidence="12" key="3">
    <citation type="submission" date="2025-09" db="UniProtKB">
        <authorList>
            <consortium name="Ensembl"/>
        </authorList>
    </citation>
    <scope>IDENTIFICATION</scope>
</reference>
<dbReference type="GeneTree" id="ENSGT00390000012434"/>
<comment type="subcellular location">
    <subcellularLocation>
        <location evidence="1">Mitochondrion inner membrane</location>
        <topology evidence="1">Multi-pass membrane protein</topology>
        <orientation evidence="1">Matrix side</orientation>
    </subcellularLocation>
</comment>
<keyword evidence="13" id="KW-1185">Reference proteome</keyword>
<evidence type="ECO:0000256" key="8">
    <source>
        <dbReference type="ARBA" id="ARBA00023136"/>
    </source>
</evidence>
<name>A0A670K8M6_PODMU</name>
<accession>A0A670K8M6</accession>
<dbReference type="GO" id="GO:0045271">
    <property type="term" value="C:respiratory chain complex I"/>
    <property type="evidence" value="ECO:0007669"/>
    <property type="project" value="Ensembl"/>
</dbReference>
<proteinExistence type="inferred from homology"/>
<dbReference type="Pfam" id="PF02466">
    <property type="entry name" value="Tim17"/>
    <property type="match status" value="1"/>
</dbReference>
<evidence type="ECO:0000256" key="4">
    <source>
        <dbReference type="ARBA" id="ARBA00022692"/>
    </source>
</evidence>
<dbReference type="Ensembl" id="ENSPMRT00000035971.1">
    <property type="protein sequence ID" value="ENSPMRP00000033913.1"/>
    <property type="gene ID" value="ENSPMRG00000021986.1"/>
</dbReference>
<evidence type="ECO:0000256" key="9">
    <source>
        <dbReference type="ARBA" id="ARBA00030608"/>
    </source>
</evidence>
<evidence type="ECO:0000256" key="10">
    <source>
        <dbReference type="ARBA" id="ARBA00031497"/>
    </source>
</evidence>
<reference evidence="12 13" key="1">
    <citation type="journal article" date="2019" name="Proc. Natl. Acad. Sci. U.S.A.">
        <title>Regulatory changes in pterin and carotenoid genes underlie balanced color polymorphisms in the wall lizard.</title>
        <authorList>
            <person name="Andrade P."/>
            <person name="Pinho C."/>
            <person name="Perez I de Lanuza G."/>
            <person name="Afonso S."/>
            <person name="Brejcha J."/>
            <person name="Rubin C.J."/>
            <person name="Wallerman O."/>
            <person name="Pereira P."/>
            <person name="Sabatino S.J."/>
            <person name="Bellati A."/>
            <person name="Pellitteri-Rosa D."/>
            <person name="Bosakova Z."/>
            <person name="Bunikis I."/>
            <person name="Carretero M.A."/>
            <person name="Feiner N."/>
            <person name="Marsik P."/>
            <person name="Pauperio F."/>
            <person name="Salvi D."/>
            <person name="Soler L."/>
            <person name="While G.M."/>
            <person name="Uller T."/>
            <person name="Font E."/>
            <person name="Andersson L."/>
            <person name="Carneiro M."/>
        </authorList>
    </citation>
    <scope>NUCLEOTIDE SEQUENCE</scope>
</reference>
<feature type="transmembrane region" description="Helical" evidence="11">
    <location>
        <begin position="85"/>
        <end position="113"/>
    </location>
</feature>
<comment type="similarity">
    <text evidence="2">Belongs to the complex I NDUFA11 subunit family.</text>
</comment>
<protein>
    <recommendedName>
        <fullName evidence="3">NADH dehydrogenase [ubiquinone] 1 alpha subcomplex subunit 11</fullName>
    </recommendedName>
    <alternativeName>
        <fullName evidence="9">Complex I-B14.7</fullName>
    </alternativeName>
    <alternativeName>
        <fullName evidence="10">NADH-ubiquinone oxidoreductase subunit B14.7</fullName>
    </alternativeName>
</protein>
<evidence type="ECO:0000256" key="1">
    <source>
        <dbReference type="ARBA" id="ARBA00004292"/>
    </source>
</evidence>
<evidence type="ECO:0000256" key="11">
    <source>
        <dbReference type="SAM" id="Phobius"/>
    </source>
</evidence>
<gene>
    <name evidence="12" type="primary">NDUFA11</name>
</gene>
<evidence type="ECO:0000256" key="2">
    <source>
        <dbReference type="ARBA" id="ARBA00008699"/>
    </source>
</evidence>
<dbReference type="PANTHER" id="PTHR21382:SF1">
    <property type="entry name" value="NADH DEHYDROGENASE [UBIQUINONE] 1 ALPHA SUBCOMPLEX SUBUNIT 11"/>
    <property type="match status" value="1"/>
</dbReference>
<evidence type="ECO:0000313" key="12">
    <source>
        <dbReference type="Ensembl" id="ENSPMRP00000033913.1"/>
    </source>
</evidence>
<evidence type="ECO:0000313" key="13">
    <source>
        <dbReference type="Proteomes" id="UP000472272"/>
    </source>
</evidence>
<organism evidence="12 13">
    <name type="scientific">Podarcis muralis</name>
    <name type="common">Wall lizard</name>
    <name type="synonym">Lacerta muralis</name>
    <dbReference type="NCBI Taxonomy" id="64176"/>
    <lineage>
        <taxon>Eukaryota</taxon>
        <taxon>Metazoa</taxon>
        <taxon>Chordata</taxon>
        <taxon>Craniata</taxon>
        <taxon>Vertebrata</taxon>
        <taxon>Euteleostomi</taxon>
        <taxon>Lepidosauria</taxon>
        <taxon>Squamata</taxon>
        <taxon>Bifurcata</taxon>
        <taxon>Unidentata</taxon>
        <taxon>Episquamata</taxon>
        <taxon>Laterata</taxon>
        <taxon>Lacertibaenia</taxon>
        <taxon>Lacertidae</taxon>
        <taxon>Podarcis</taxon>
    </lineage>
</organism>
<dbReference type="GO" id="GO:0005743">
    <property type="term" value="C:mitochondrial inner membrane"/>
    <property type="evidence" value="ECO:0007669"/>
    <property type="project" value="UniProtKB-SubCell"/>
</dbReference>
<evidence type="ECO:0000256" key="6">
    <source>
        <dbReference type="ARBA" id="ARBA00022989"/>
    </source>
</evidence>
<evidence type="ECO:0000256" key="5">
    <source>
        <dbReference type="ARBA" id="ARBA00022792"/>
    </source>
</evidence>
<dbReference type="PANTHER" id="PTHR21382">
    <property type="entry name" value="NADH-UBIQUINONE OXIDOREDUCTASE SUBUNIT"/>
    <property type="match status" value="1"/>
</dbReference>